<comment type="caution">
    <text evidence="2">The sequence shown here is derived from an EMBL/GenBank/DDBJ whole genome shotgun (WGS) entry which is preliminary data.</text>
</comment>
<dbReference type="EMBL" id="JAYMYQ010000001">
    <property type="protein sequence ID" value="KAK7358849.1"/>
    <property type="molecule type" value="Genomic_DNA"/>
</dbReference>
<evidence type="ECO:0000313" key="2">
    <source>
        <dbReference type="EMBL" id="KAK7358849.1"/>
    </source>
</evidence>
<dbReference type="Proteomes" id="UP001367508">
    <property type="component" value="Unassembled WGS sequence"/>
</dbReference>
<organism evidence="2 3">
    <name type="scientific">Canavalia gladiata</name>
    <name type="common">Sword bean</name>
    <name type="synonym">Dolichos gladiatus</name>
    <dbReference type="NCBI Taxonomy" id="3824"/>
    <lineage>
        <taxon>Eukaryota</taxon>
        <taxon>Viridiplantae</taxon>
        <taxon>Streptophyta</taxon>
        <taxon>Embryophyta</taxon>
        <taxon>Tracheophyta</taxon>
        <taxon>Spermatophyta</taxon>
        <taxon>Magnoliopsida</taxon>
        <taxon>eudicotyledons</taxon>
        <taxon>Gunneridae</taxon>
        <taxon>Pentapetalae</taxon>
        <taxon>rosids</taxon>
        <taxon>fabids</taxon>
        <taxon>Fabales</taxon>
        <taxon>Fabaceae</taxon>
        <taxon>Papilionoideae</taxon>
        <taxon>50 kb inversion clade</taxon>
        <taxon>NPAAA clade</taxon>
        <taxon>indigoferoid/millettioid clade</taxon>
        <taxon>Phaseoleae</taxon>
        <taxon>Canavalia</taxon>
    </lineage>
</organism>
<name>A0AAN9R5N3_CANGL</name>
<gene>
    <name evidence="2" type="ORF">VNO77_00789</name>
</gene>
<evidence type="ECO:0000313" key="3">
    <source>
        <dbReference type="Proteomes" id="UP001367508"/>
    </source>
</evidence>
<dbReference type="AlphaFoldDB" id="A0AAN9R5N3"/>
<keyword evidence="1" id="KW-0812">Transmembrane</keyword>
<feature type="transmembrane region" description="Helical" evidence="1">
    <location>
        <begin position="86"/>
        <end position="108"/>
    </location>
</feature>
<protein>
    <submittedName>
        <fullName evidence="2">Uncharacterized protein</fullName>
    </submittedName>
</protein>
<proteinExistence type="predicted"/>
<accession>A0AAN9R5N3</accession>
<evidence type="ECO:0000256" key="1">
    <source>
        <dbReference type="SAM" id="Phobius"/>
    </source>
</evidence>
<reference evidence="2 3" key="1">
    <citation type="submission" date="2024-01" db="EMBL/GenBank/DDBJ databases">
        <title>The genomes of 5 underutilized Papilionoideae crops provide insights into root nodulation and disease resistanc.</title>
        <authorList>
            <person name="Jiang F."/>
        </authorList>
    </citation>
    <scope>NUCLEOTIDE SEQUENCE [LARGE SCALE GENOMIC DNA]</scope>
    <source>
        <strain evidence="2">LVBAO_FW01</strain>
        <tissue evidence="2">Leaves</tissue>
    </source>
</reference>
<keyword evidence="1" id="KW-1133">Transmembrane helix</keyword>
<keyword evidence="3" id="KW-1185">Reference proteome</keyword>
<keyword evidence="1" id="KW-0472">Membrane</keyword>
<sequence>MSVSVTALSVPIGRKERDERDGNPNGKRNGIKEWSKIHYRFDHFYPWVLESFKGTKLCPPPIIKGVFVLYRMHWIMRMGDNIKGKAVGMQSFLELTFDTFFVAFFLVIDVEPLDSGELGFET</sequence>